<feature type="region of interest" description="Disordered" evidence="2">
    <location>
        <begin position="78"/>
        <end position="98"/>
    </location>
</feature>
<dbReference type="RefSeq" id="WP_232592401.1">
    <property type="nucleotide sequence ID" value="NZ_BSPD01000042.1"/>
</dbReference>
<evidence type="ECO:0000256" key="2">
    <source>
        <dbReference type="SAM" id="MobiDB-lite"/>
    </source>
</evidence>
<evidence type="ECO:0000313" key="5">
    <source>
        <dbReference type="Proteomes" id="UP001156870"/>
    </source>
</evidence>
<dbReference type="InterPro" id="IPR016867">
    <property type="entry name" value="GcvR"/>
</dbReference>
<name>A0AA37T9E8_9GAMM</name>
<organism evidence="4 5">
    <name type="scientific">Marinibactrum halimedae</name>
    <dbReference type="NCBI Taxonomy" id="1444977"/>
    <lineage>
        <taxon>Bacteria</taxon>
        <taxon>Pseudomonadati</taxon>
        <taxon>Pseudomonadota</taxon>
        <taxon>Gammaproteobacteria</taxon>
        <taxon>Cellvibrionales</taxon>
        <taxon>Cellvibrionaceae</taxon>
        <taxon>Marinibactrum</taxon>
    </lineage>
</organism>
<feature type="domain" description="ACT" evidence="3">
    <location>
        <begin position="91"/>
        <end position="175"/>
    </location>
</feature>
<dbReference type="CDD" id="cd04869">
    <property type="entry name" value="ACT_GcvR_2"/>
    <property type="match status" value="1"/>
</dbReference>
<reference evidence="4 5" key="1">
    <citation type="journal article" date="2014" name="Int. J. Syst. Evol. Microbiol.">
        <title>Complete genome sequence of Corynebacterium casei LMG S-19264T (=DSM 44701T), isolated from a smear-ripened cheese.</title>
        <authorList>
            <consortium name="US DOE Joint Genome Institute (JGI-PGF)"/>
            <person name="Walter F."/>
            <person name="Albersmeier A."/>
            <person name="Kalinowski J."/>
            <person name="Ruckert C."/>
        </authorList>
    </citation>
    <scope>NUCLEOTIDE SEQUENCE [LARGE SCALE GENOMIC DNA]</scope>
    <source>
        <strain evidence="4 5">NBRC 110095</strain>
    </source>
</reference>
<evidence type="ECO:0000256" key="1">
    <source>
        <dbReference type="PIRNR" id="PIRNR028103"/>
    </source>
</evidence>
<protein>
    <recommendedName>
        <fullName evidence="1">Glycine cleavage system transcriptional repressor</fullName>
    </recommendedName>
</protein>
<evidence type="ECO:0000259" key="3">
    <source>
        <dbReference type="PROSITE" id="PS51671"/>
    </source>
</evidence>
<gene>
    <name evidence="4" type="ORF">GCM10007877_20510</name>
</gene>
<proteinExistence type="predicted"/>
<feature type="compositionally biased region" description="Polar residues" evidence="2">
    <location>
        <begin position="78"/>
        <end position="90"/>
    </location>
</feature>
<dbReference type="Proteomes" id="UP001156870">
    <property type="component" value="Unassembled WGS sequence"/>
</dbReference>
<comment type="caution">
    <text evidence="4">The sequence shown here is derived from an EMBL/GenBank/DDBJ whole genome shotgun (WGS) entry which is preliminary data.</text>
</comment>
<dbReference type="Gene3D" id="3.30.70.260">
    <property type="match status" value="2"/>
</dbReference>
<dbReference type="PIRSF" id="PIRSF028103">
    <property type="entry name" value="GcvR"/>
    <property type="match status" value="1"/>
</dbReference>
<dbReference type="PANTHER" id="PTHR34875:SF6">
    <property type="entry name" value="UPF0237 PROTEIN MJ1558"/>
    <property type="match status" value="1"/>
</dbReference>
<sequence>MRHNLVISLISDDKPGIVEQVACIVEECHGNWHDSHMARWHGKFAGIIAISVAVEHKVSLIEALSGLNDKGIQLQISEGNGTSSSHTSEMGLQLTGPDRPGIVKEVSSALASRGINLLSLTTECGSMPWSGEPLFEAEGHIQPPSNIDLAELDDALDTIADELGIDINLLEVSTPTRDH</sequence>
<keyword evidence="1" id="KW-0678">Repressor</keyword>
<keyword evidence="1" id="KW-0963">Cytoplasm</keyword>
<dbReference type="InterPro" id="IPR002912">
    <property type="entry name" value="ACT_dom"/>
</dbReference>
<dbReference type="PROSITE" id="PS51671">
    <property type="entry name" value="ACT"/>
    <property type="match status" value="1"/>
</dbReference>
<accession>A0AA37T9E8</accession>
<dbReference type="GO" id="GO:0006355">
    <property type="term" value="P:regulation of DNA-templated transcription"/>
    <property type="evidence" value="ECO:0007669"/>
    <property type="project" value="UniProtKB-UniRule"/>
</dbReference>
<dbReference type="InterPro" id="IPR045865">
    <property type="entry name" value="ACT-like_dom_sf"/>
</dbReference>
<dbReference type="AlphaFoldDB" id="A0AA37T9E8"/>
<dbReference type="SUPFAM" id="SSF55021">
    <property type="entry name" value="ACT-like"/>
    <property type="match status" value="2"/>
</dbReference>
<dbReference type="EMBL" id="BSPD01000042">
    <property type="protein sequence ID" value="GLS26336.1"/>
    <property type="molecule type" value="Genomic_DNA"/>
</dbReference>
<evidence type="ECO:0000313" key="4">
    <source>
        <dbReference type="EMBL" id="GLS26336.1"/>
    </source>
</evidence>
<dbReference type="InterPro" id="IPR050990">
    <property type="entry name" value="UPF0237/GcvR_regulator"/>
</dbReference>
<keyword evidence="1" id="KW-0804">Transcription</keyword>
<dbReference type="PANTHER" id="PTHR34875">
    <property type="entry name" value="UPF0237 PROTEIN MJ1558"/>
    <property type="match status" value="1"/>
</dbReference>
<dbReference type="GO" id="GO:0005737">
    <property type="term" value="C:cytoplasm"/>
    <property type="evidence" value="ECO:0007669"/>
    <property type="project" value="UniProtKB-SubCell"/>
</dbReference>
<keyword evidence="5" id="KW-1185">Reference proteome</keyword>
<comment type="subcellular location">
    <subcellularLocation>
        <location evidence="1">Cytoplasm</location>
    </subcellularLocation>
</comment>
<dbReference type="Pfam" id="PF01842">
    <property type="entry name" value="ACT"/>
    <property type="match status" value="1"/>
</dbReference>
<dbReference type="Pfam" id="PF13740">
    <property type="entry name" value="ACT_6"/>
    <property type="match status" value="1"/>
</dbReference>